<sequence length="272" mass="31871">MKINSDIVCDYIDGKSIDYYKEQWFFQQQGHMFVEPSYKREHIKSVQRIFEKIKEIIEDFVPCNSKIWDMLFPDWEKIIHEVTVNLIVGFPEPNDATVLKAPDGYNNVILDLGIWTKYEGTCDISSLVHNLLTHELCHICIGATIKGIDDDTQSNDYLTNLDANTFHEGFAHLISFENKEIDEIDWNNEKWKKVKDKNMQIMKSALRATDAIEQKRFLYDAIFGNYEEKYACMCGMFYLVNCWKTKGVLGLEEEFKLGYHGFSKRTIEQKIL</sequence>
<dbReference type="Proteomes" id="UP001058074">
    <property type="component" value="Unassembled WGS sequence"/>
</dbReference>
<protein>
    <submittedName>
        <fullName evidence="1">Uncharacterized protein</fullName>
    </submittedName>
</protein>
<proteinExistence type="predicted"/>
<accession>A0ACB5RCH0</accession>
<organism evidence="1 2">
    <name type="scientific">Inconstantimicrobium mannanitabidum</name>
    <dbReference type="NCBI Taxonomy" id="1604901"/>
    <lineage>
        <taxon>Bacteria</taxon>
        <taxon>Bacillati</taxon>
        <taxon>Bacillota</taxon>
        <taxon>Clostridia</taxon>
        <taxon>Eubacteriales</taxon>
        <taxon>Clostridiaceae</taxon>
        <taxon>Inconstantimicrobium</taxon>
    </lineage>
</organism>
<comment type="caution">
    <text evidence="1">The sequence shown here is derived from an EMBL/GenBank/DDBJ whole genome shotgun (WGS) entry which is preliminary data.</text>
</comment>
<keyword evidence="2" id="KW-1185">Reference proteome</keyword>
<gene>
    <name evidence="1" type="ORF">rsdtw13_17550</name>
</gene>
<evidence type="ECO:0000313" key="1">
    <source>
        <dbReference type="EMBL" id="GKX66497.1"/>
    </source>
</evidence>
<evidence type="ECO:0000313" key="2">
    <source>
        <dbReference type="Proteomes" id="UP001058074"/>
    </source>
</evidence>
<reference evidence="1" key="1">
    <citation type="journal article" date="2025" name="Int. J. Syst. Evol. Microbiol.">
        <title>Inconstantimicrobium mannanitabidum sp. nov., a novel member of the family Clostridiaceae isolated from anoxic soil under the treatment of reductive soil disinfestation.</title>
        <authorList>
            <person name="Ueki A."/>
            <person name="Tonouchi A."/>
            <person name="Honma S."/>
            <person name="Kaku N."/>
            <person name="Ueki K."/>
        </authorList>
    </citation>
    <scope>NUCLEOTIDE SEQUENCE</scope>
    <source>
        <strain evidence="1">TW13</strain>
    </source>
</reference>
<dbReference type="EMBL" id="BROD01000001">
    <property type="protein sequence ID" value="GKX66497.1"/>
    <property type="molecule type" value="Genomic_DNA"/>
</dbReference>
<name>A0ACB5RCH0_9CLOT</name>